<keyword evidence="1" id="KW-1133">Transmembrane helix</keyword>
<dbReference type="Pfam" id="PF00149">
    <property type="entry name" value="Metallophos"/>
    <property type="match status" value="1"/>
</dbReference>
<dbReference type="PATRIC" id="fig|76936.10.peg.145"/>
<evidence type="ECO:0000259" key="2">
    <source>
        <dbReference type="Pfam" id="PF00149"/>
    </source>
</evidence>
<keyword evidence="3" id="KW-0378">Hydrolase</keyword>
<dbReference type="InterPro" id="IPR051158">
    <property type="entry name" value="Metallophosphoesterase_sf"/>
</dbReference>
<evidence type="ECO:0000313" key="4">
    <source>
        <dbReference type="Proteomes" id="UP000064525"/>
    </source>
</evidence>
<dbReference type="KEGG" id="hty:BN2458_PEG0149"/>
<feature type="transmembrane region" description="Helical" evidence="1">
    <location>
        <begin position="64"/>
        <end position="86"/>
    </location>
</feature>
<protein>
    <submittedName>
        <fullName evidence="3">Predicted phosphohydrolase</fullName>
    </submittedName>
</protein>
<dbReference type="InterPro" id="IPR004843">
    <property type="entry name" value="Calcineurin-like_PHP"/>
</dbReference>
<proteinExistence type="predicted"/>
<dbReference type="GeneID" id="78150501"/>
<name>A0A099UCT9_9HELI</name>
<dbReference type="CDD" id="cd07385">
    <property type="entry name" value="MPP_YkuE_C"/>
    <property type="match status" value="1"/>
</dbReference>
<gene>
    <name evidence="3" type="ORF">BN2458_PEG0149</name>
</gene>
<dbReference type="GO" id="GO:0016787">
    <property type="term" value="F:hydrolase activity"/>
    <property type="evidence" value="ECO:0007669"/>
    <property type="project" value="UniProtKB-KW"/>
</dbReference>
<dbReference type="EMBL" id="LN907858">
    <property type="protein sequence ID" value="CUU39036.1"/>
    <property type="molecule type" value="Genomic_DNA"/>
</dbReference>
<organism evidence="3 4">
    <name type="scientific">Helicobacter typhlonius</name>
    <dbReference type="NCBI Taxonomy" id="76936"/>
    <lineage>
        <taxon>Bacteria</taxon>
        <taxon>Pseudomonadati</taxon>
        <taxon>Campylobacterota</taxon>
        <taxon>Epsilonproteobacteria</taxon>
        <taxon>Campylobacterales</taxon>
        <taxon>Helicobacteraceae</taxon>
        <taxon>Helicobacter</taxon>
    </lineage>
</organism>
<dbReference type="AlphaFoldDB" id="A0A099UCT9"/>
<feature type="transmembrane region" description="Helical" evidence="1">
    <location>
        <begin position="165"/>
        <end position="190"/>
    </location>
</feature>
<reference evidence="4" key="1">
    <citation type="submission" date="2015-11" db="EMBL/GenBank/DDBJ databases">
        <authorList>
            <person name="Anvar S.Y."/>
        </authorList>
    </citation>
    <scope>NUCLEOTIDE SEQUENCE [LARGE SCALE GENOMIC DNA]</scope>
</reference>
<dbReference type="Proteomes" id="UP000064525">
    <property type="component" value="Chromosome I"/>
</dbReference>
<evidence type="ECO:0000256" key="1">
    <source>
        <dbReference type="SAM" id="Phobius"/>
    </source>
</evidence>
<dbReference type="SUPFAM" id="SSF56300">
    <property type="entry name" value="Metallo-dependent phosphatases"/>
    <property type="match status" value="1"/>
</dbReference>
<keyword evidence="1" id="KW-0472">Membrane</keyword>
<dbReference type="RefSeq" id="WP_034328044.1">
    <property type="nucleotide sequence ID" value="NZ_CAJTQN010000011.1"/>
</dbReference>
<feature type="domain" description="Calcineurin-like phosphoesterase" evidence="2">
    <location>
        <begin position="209"/>
        <end position="372"/>
    </location>
</feature>
<dbReference type="Gene3D" id="3.60.21.10">
    <property type="match status" value="1"/>
</dbReference>
<dbReference type="PANTHER" id="PTHR31302:SF0">
    <property type="entry name" value="TRANSMEMBRANE PROTEIN WITH METALLOPHOSPHOESTERASE DOMAIN"/>
    <property type="match status" value="1"/>
</dbReference>
<evidence type="ECO:0000313" key="3">
    <source>
        <dbReference type="EMBL" id="CUU39036.1"/>
    </source>
</evidence>
<sequence>MEGGVYIFVGIIFLVLSAMKCYVYLRFLRHNRFIHRYISLGFLIVLAIGEVLPWQYFLVGSCVVLDYTLFIACVCVDIARFCFNLARKIVAKKRRVEVLESSAQSLQSTPLNTADSKISKAQERLSYESSQFLSSLSTSPIIESPCPAPYPSMCSQPISAPRRAFLHIIVDVMVGILFVCFSIIGFVSALSVPPVKRVSVRLPKLKRALRVAMITDVHIGKTLKGAFLAKVVERINALDADFVVIVGDLVDDKIHKIKDDLEPLRELKSRQGVYYVAGNHEYYHGLDPILAHLKTLNVRILHNTHIELDELNLAGVSDLAGLRFNYLPPDIESAKKDLNLLKPSVLLAHQPKFVRSNDVSEFDLVLCGHTHAGQVFPLSFFVWLDQKYIHGLYNVPSKMPKNLPTQLYVSSGVGFWGPAVRFLAQNEIVLLELEGV</sequence>
<feature type="transmembrane region" description="Helical" evidence="1">
    <location>
        <begin position="6"/>
        <end position="25"/>
    </location>
</feature>
<keyword evidence="1" id="KW-0812">Transmembrane</keyword>
<accession>A0A099UCT9</accession>
<dbReference type="PANTHER" id="PTHR31302">
    <property type="entry name" value="TRANSMEMBRANE PROTEIN WITH METALLOPHOSPHOESTERASE DOMAIN-RELATED"/>
    <property type="match status" value="1"/>
</dbReference>
<dbReference type="InterPro" id="IPR029052">
    <property type="entry name" value="Metallo-depent_PP-like"/>
</dbReference>
<feature type="transmembrane region" description="Helical" evidence="1">
    <location>
        <begin position="37"/>
        <end position="58"/>
    </location>
</feature>